<dbReference type="InterPro" id="IPR050378">
    <property type="entry name" value="Metallo-dep_Hydrolases_sf"/>
</dbReference>
<gene>
    <name evidence="2" type="ORF">C4541_12155</name>
</gene>
<dbReference type="GO" id="GO:0005829">
    <property type="term" value="C:cytosol"/>
    <property type="evidence" value="ECO:0007669"/>
    <property type="project" value="TreeGrafter"/>
</dbReference>
<dbReference type="GO" id="GO:0016812">
    <property type="term" value="F:hydrolase activity, acting on carbon-nitrogen (but not peptide) bonds, in cyclic amides"/>
    <property type="evidence" value="ECO:0007669"/>
    <property type="project" value="TreeGrafter"/>
</dbReference>
<dbReference type="EMBL" id="QZJZ01000094">
    <property type="protein sequence ID" value="RJP56478.1"/>
    <property type="molecule type" value="Genomic_DNA"/>
</dbReference>
<dbReference type="PANTHER" id="PTHR11647">
    <property type="entry name" value="HYDRANTOINASE/DIHYDROPYRIMIDINASE FAMILY MEMBER"/>
    <property type="match status" value="1"/>
</dbReference>
<protein>
    <recommendedName>
        <fullName evidence="1">Amidohydrolase 3 domain-containing protein</fullName>
    </recommendedName>
</protein>
<evidence type="ECO:0000313" key="2">
    <source>
        <dbReference type="EMBL" id="RJP56478.1"/>
    </source>
</evidence>
<dbReference type="SUPFAM" id="SSF51556">
    <property type="entry name" value="Metallo-dependent hydrolases"/>
    <property type="match status" value="1"/>
</dbReference>
<name>A0A3A4R2E7_9BACT</name>
<dbReference type="Pfam" id="PF07969">
    <property type="entry name" value="Amidohydro_3"/>
    <property type="match status" value="2"/>
</dbReference>
<evidence type="ECO:0000313" key="3">
    <source>
        <dbReference type="Proteomes" id="UP000266426"/>
    </source>
</evidence>
<dbReference type="InterPro" id="IPR011059">
    <property type="entry name" value="Metal-dep_hydrolase_composite"/>
</dbReference>
<evidence type="ECO:0000259" key="1">
    <source>
        <dbReference type="Pfam" id="PF07969"/>
    </source>
</evidence>
<dbReference type="PANTHER" id="PTHR11647:SF1">
    <property type="entry name" value="COLLAPSIN RESPONSE MEDIATOR PROTEIN"/>
    <property type="match status" value="1"/>
</dbReference>
<sequence>MPAYSRFLIKNANIITGDNTPCFKGMAAVEGSRIIYVGADIPFECEYVVDAEGLNLSPGFIDVHGHSDFSILLYPEASSKLLQGVTTEISGNCGLSSSPLYETAYNRWAPRWERNGLNVTWRTPKDYFSVLEHAEPAINFLPLLGHTNVRTAIKGYHSGTLDANELAQFKEVLNEALINGFYGISLGLAYPPGIFAHETELSVLFDAAARHVIPVTVHMRDEGPEVEEALDEMIRLAEKSGAALQVSHLKAYGTKNWHKAKLLCETIQAHHDKGLNIHFDRYPYTAFNTDLDIILPQALFDGGHEKALSRLQERKDELAIYLSTRFSYADAEKIIISDCVDEDCIGKPLPAIIGAERGEIFWKQVIEFICAVKFDVFANFFLMNDEELVTITRHPLCIIASDSSVRPMNIGRERPHPRTYGTFPRFLCMVLADNIISAEEAVYKMTGLPARKFGIPLRGLIKEGYYADLVLWDQRKIADRAAYSQPAHAPDGIRAVWVNGRQAVSDGKQTGIRAGKLLLKR</sequence>
<dbReference type="SUPFAM" id="SSF51338">
    <property type="entry name" value="Composite domain of metallo-dependent hydrolases"/>
    <property type="match status" value="1"/>
</dbReference>
<dbReference type="Gene3D" id="3.20.20.140">
    <property type="entry name" value="Metal-dependent hydrolases"/>
    <property type="match status" value="2"/>
</dbReference>
<accession>A0A3A4R2E7</accession>
<proteinExistence type="predicted"/>
<feature type="domain" description="Amidohydrolase 3" evidence="1">
    <location>
        <begin position="48"/>
        <end position="248"/>
    </location>
</feature>
<comment type="caution">
    <text evidence="2">The sequence shown here is derived from an EMBL/GenBank/DDBJ whole genome shotgun (WGS) entry which is preliminary data.</text>
</comment>
<feature type="domain" description="Amidohydrolase 3" evidence="1">
    <location>
        <begin position="398"/>
        <end position="503"/>
    </location>
</feature>
<dbReference type="Proteomes" id="UP000266426">
    <property type="component" value="Unassembled WGS sequence"/>
</dbReference>
<reference evidence="2 3" key="1">
    <citation type="journal article" date="2017" name="ISME J.">
        <title>Energy and carbon metabolisms in a deep terrestrial subsurface fluid microbial community.</title>
        <authorList>
            <person name="Momper L."/>
            <person name="Jungbluth S.P."/>
            <person name="Lee M.D."/>
            <person name="Amend J.P."/>
        </authorList>
    </citation>
    <scope>NUCLEOTIDE SEQUENCE [LARGE SCALE GENOMIC DNA]</scope>
    <source>
        <strain evidence="2">SURF_26</strain>
    </source>
</reference>
<dbReference type="InterPro" id="IPR032466">
    <property type="entry name" value="Metal_Hydrolase"/>
</dbReference>
<dbReference type="AlphaFoldDB" id="A0A3A4R2E7"/>
<dbReference type="InterPro" id="IPR013108">
    <property type="entry name" value="Amidohydro_3"/>
</dbReference>
<organism evidence="2 3">
    <name type="scientific">Candidatus Auribacter fodinae</name>
    <dbReference type="NCBI Taxonomy" id="2093366"/>
    <lineage>
        <taxon>Bacteria</taxon>
        <taxon>Pseudomonadati</taxon>
        <taxon>Candidatus Auribacterota</taxon>
        <taxon>Candidatus Auribacteria</taxon>
        <taxon>Candidatus Auribacterales</taxon>
        <taxon>Candidatus Auribacteraceae</taxon>
        <taxon>Candidatus Auribacter</taxon>
    </lineage>
</organism>